<proteinExistence type="predicted"/>
<organism evidence="2 3">
    <name type="scientific">Exophiala sideris</name>
    <dbReference type="NCBI Taxonomy" id="1016849"/>
    <lineage>
        <taxon>Eukaryota</taxon>
        <taxon>Fungi</taxon>
        <taxon>Dikarya</taxon>
        <taxon>Ascomycota</taxon>
        <taxon>Pezizomycotina</taxon>
        <taxon>Eurotiomycetes</taxon>
        <taxon>Chaetothyriomycetidae</taxon>
        <taxon>Chaetothyriales</taxon>
        <taxon>Herpotrichiellaceae</taxon>
        <taxon>Exophiala</taxon>
    </lineage>
</organism>
<gene>
    <name evidence="2" type="ORF">LTR69_009818</name>
</gene>
<feature type="domain" description="Alpha/beta hydrolase fold-3" evidence="1">
    <location>
        <begin position="49"/>
        <end position="102"/>
    </location>
</feature>
<reference evidence="2 3" key="1">
    <citation type="submission" date="2023-08" db="EMBL/GenBank/DDBJ databases">
        <title>Black Yeasts Isolated from many extreme environments.</title>
        <authorList>
            <person name="Coleine C."/>
            <person name="Stajich J.E."/>
            <person name="Selbmann L."/>
        </authorList>
    </citation>
    <scope>NUCLEOTIDE SEQUENCE [LARGE SCALE GENOMIC DNA]</scope>
    <source>
        <strain evidence="2 3">CCFEE 6328</strain>
    </source>
</reference>
<dbReference type="PANTHER" id="PTHR23025:SF3">
    <property type="entry name" value="HORMONE-SENSITIVE LIPASE"/>
    <property type="match status" value="1"/>
</dbReference>
<dbReference type="EMBL" id="JAVRRF010000030">
    <property type="protein sequence ID" value="KAK5052282.1"/>
    <property type="molecule type" value="Genomic_DNA"/>
</dbReference>
<dbReference type="Proteomes" id="UP001345691">
    <property type="component" value="Unassembled WGS sequence"/>
</dbReference>
<evidence type="ECO:0000259" key="1">
    <source>
        <dbReference type="Pfam" id="PF07859"/>
    </source>
</evidence>
<dbReference type="InterPro" id="IPR013094">
    <property type="entry name" value="AB_hydrolase_3"/>
</dbReference>
<dbReference type="Gene3D" id="3.40.50.1820">
    <property type="entry name" value="alpha/beta hydrolase"/>
    <property type="match status" value="1"/>
</dbReference>
<dbReference type="SUPFAM" id="SSF53474">
    <property type="entry name" value="alpha/beta-Hydrolases"/>
    <property type="match status" value="1"/>
</dbReference>
<evidence type="ECO:0000313" key="2">
    <source>
        <dbReference type="EMBL" id="KAK5052282.1"/>
    </source>
</evidence>
<evidence type="ECO:0000313" key="3">
    <source>
        <dbReference type="Proteomes" id="UP001345691"/>
    </source>
</evidence>
<sequence>MPEGVPEPGRDYQVSDQQIPMRDGATVELRVYKPLKTKGNALLILKAHGWVVGSHRVEEVENRMLAAYSGAVVASVDYRMAPEYKFPYAVNDCFDALKWASSPSCRVVS</sequence>
<keyword evidence="3" id="KW-1185">Reference proteome</keyword>
<comment type="caution">
    <text evidence="2">The sequence shown here is derived from an EMBL/GenBank/DDBJ whole genome shotgun (WGS) entry which is preliminary data.</text>
</comment>
<dbReference type="PANTHER" id="PTHR23025">
    <property type="entry name" value="TRIACYLGLYCEROL LIPASE"/>
    <property type="match status" value="1"/>
</dbReference>
<name>A0ABR0IYP8_9EURO</name>
<accession>A0ABR0IYP8</accession>
<protein>
    <recommendedName>
        <fullName evidence="1">Alpha/beta hydrolase fold-3 domain-containing protein</fullName>
    </recommendedName>
</protein>
<dbReference type="InterPro" id="IPR029058">
    <property type="entry name" value="AB_hydrolase_fold"/>
</dbReference>
<dbReference type="Pfam" id="PF07859">
    <property type="entry name" value="Abhydrolase_3"/>
    <property type="match status" value="1"/>
</dbReference>